<keyword evidence="2" id="KW-1185">Reference proteome</keyword>
<proteinExistence type="predicted"/>
<dbReference type="Proteomes" id="UP000807469">
    <property type="component" value="Unassembled WGS sequence"/>
</dbReference>
<accession>A0A9P5Z2H9</accession>
<reference evidence="1" key="1">
    <citation type="submission" date="2020-11" db="EMBL/GenBank/DDBJ databases">
        <authorList>
            <consortium name="DOE Joint Genome Institute"/>
            <person name="Ahrendt S."/>
            <person name="Riley R."/>
            <person name="Andreopoulos W."/>
            <person name="Labutti K."/>
            <person name="Pangilinan J."/>
            <person name="Ruiz-Duenas F.J."/>
            <person name="Barrasa J.M."/>
            <person name="Sanchez-Garcia M."/>
            <person name="Camarero S."/>
            <person name="Miyauchi S."/>
            <person name="Serrano A."/>
            <person name="Linde D."/>
            <person name="Babiker R."/>
            <person name="Drula E."/>
            <person name="Ayuso-Fernandez I."/>
            <person name="Pacheco R."/>
            <person name="Padilla G."/>
            <person name="Ferreira P."/>
            <person name="Barriuso J."/>
            <person name="Kellner H."/>
            <person name="Castanera R."/>
            <person name="Alfaro M."/>
            <person name="Ramirez L."/>
            <person name="Pisabarro A.G."/>
            <person name="Kuo A."/>
            <person name="Tritt A."/>
            <person name="Lipzen A."/>
            <person name="He G."/>
            <person name="Yan M."/>
            <person name="Ng V."/>
            <person name="Cullen D."/>
            <person name="Martin F."/>
            <person name="Rosso M.-N."/>
            <person name="Henrissat B."/>
            <person name="Hibbett D."/>
            <person name="Martinez A.T."/>
            <person name="Grigoriev I.V."/>
        </authorList>
    </citation>
    <scope>NUCLEOTIDE SEQUENCE</scope>
    <source>
        <strain evidence="1">CIRM-BRFM 674</strain>
    </source>
</reference>
<organism evidence="1 2">
    <name type="scientific">Pholiota conissans</name>
    <dbReference type="NCBI Taxonomy" id="109636"/>
    <lineage>
        <taxon>Eukaryota</taxon>
        <taxon>Fungi</taxon>
        <taxon>Dikarya</taxon>
        <taxon>Basidiomycota</taxon>
        <taxon>Agaricomycotina</taxon>
        <taxon>Agaricomycetes</taxon>
        <taxon>Agaricomycetidae</taxon>
        <taxon>Agaricales</taxon>
        <taxon>Agaricineae</taxon>
        <taxon>Strophariaceae</taxon>
        <taxon>Pholiota</taxon>
    </lineage>
</organism>
<dbReference type="AlphaFoldDB" id="A0A9P5Z2H9"/>
<gene>
    <name evidence="1" type="ORF">BDN70DRAFT_880145</name>
</gene>
<protein>
    <submittedName>
        <fullName evidence="1">Uncharacterized protein</fullName>
    </submittedName>
</protein>
<feature type="non-terminal residue" evidence="1">
    <location>
        <position position="72"/>
    </location>
</feature>
<comment type="caution">
    <text evidence="1">The sequence shown here is derived from an EMBL/GenBank/DDBJ whole genome shotgun (WGS) entry which is preliminary data.</text>
</comment>
<evidence type="ECO:0000313" key="1">
    <source>
        <dbReference type="EMBL" id="KAF9478276.1"/>
    </source>
</evidence>
<name>A0A9P5Z2H9_9AGAR</name>
<sequence>MREGRKSVYALFFVLPVETHWGPRYSKILDLTWRFKFAMLYVRAQKEALRSSQPHTLFLLLSCSTKRDFEKL</sequence>
<evidence type="ECO:0000313" key="2">
    <source>
        <dbReference type="Proteomes" id="UP000807469"/>
    </source>
</evidence>
<dbReference type="EMBL" id="MU155238">
    <property type="protein sequence ID" value="KAF9478276.1"/>
    <property type="molecule type" value="Genomic_DNA"/>
</dbReference>